<dbReference type="EMBL" id="CP033169">
    <property type="protein sequence ID" value="AYO30316.1"/>
    <property type="molecule type" value="Genomic_DNA"/>
</dbReference>
<sequence length="156" mass="18268">MLKALDIQNAIKILPHKYYKLILVVGPKERQISGILKKMSLEFGYDYINLNLKLSEKLIRIPFDERCFYVEDYVNEIVESNHGSLLILDNIEILFEKHLKIDPLLLLKNLSRYKACIAHWNGKVEDGHLIYAVPQHPDFVKYRMDGHDYIVIDTAQ</sequence>
<dbReference type="RefSeq" id="WP_120766966.1">
    <property type="nucleotide sequence ID" value="NZ_CP033169.1"/>
</dbReference>
<reference evidence="1 2" key="1">
    <citation type="submission" date="2018-10" db="EMBL/GenBank/DDBJ databases">
        <authorList>
            <person name="Zhang X."/>
        </authorList>
    </citation>
    <scope>NUCLEOTIDE SEQUENCE [LARGE SCALE GENOMIC DNA]</scope>
    <source>
        <strain evidence="1 2">SK-G1</strain>
    </source>
</reference>
<accession>A0A3G2R4E5</accession>
<evidence type="ECO:0000313" key="2">
    <source>
        <dbReference type="Proteomes" id="UP000280960"/>
    </source>
</evidence>
<name>A0A3G2R4E5_9FIRM</name>
<gene>
    <name evidence="1" type="primary">brxF</name>
    <name evidence="1" type="ORF">D2962_06500</name>
</gene>
<dbReference type="NCBIfam" id="NF033453">
    <property type="entry name" value="BREX_3_BrxF"/>
    <property type="match status" value="1"/>
</dbReference>
<dbReference type="KEGG" id="bacg:D2962_06500"/>
<dbReference type="InterPro" id="IPR048067">
    <property type="entry name" value="BREX_3_BrxF"/>
</dbReference>
<keyword evidence="2" id="KW-1185">Reference proteome</keyword>
<proteinExistence type="predicted"/>
<protein>
    <submittedName>
        <fullName evidence="1">BREX-3 system P-loop-containing protein BrxF</fullName>
    </submittedName>
</protein>
<organism evidence="1 2">
    <name type="scientific">Biomaibacter acetigenes</name>
    <dbReference type="NCBI Taxonomy" id="2316383"/>
    <lineage>
        <taxon>Bacteria</taxon>
        <taxon>Bacillati</taxon>
        <taxon>Bacillota</taxon>
        <taxon>Clostridia</taxon>
        <taxon>Thermosediminibacterales</taxon>
        <taxon>Tepidanaerobacteraceae</taxon>
        <taxon>Biomaibacter</taxon>
    </lineage>
</organism>
<dbReference type="AlphaFoldDB" id="A0A3G2R4E5"/>
<evidence type="ECO:0000313" key="1">
    <source>
        <dbReference type="EMBL" id="AYO30316.1"/>
    </source>
</evidence>
<dbReference type="Proteomes" id="UP000280960">
    <property type="component" value="Chromosome"/>
</dbReference>